<dbReference type="PROSITE" id="PS00211">
    <property type="entry name" value="ABC_TRANSPORTER_1"/>
    <property type="match status" value="1"/>
</dbReference>
<dbReference type="InterPro" id="IPR027417">
    <property type="entry name" value="P-loop_NTPase"/>
</dbReference>
<dbReference type="InterPro" id="IPR008995">
    <property type="entry name" value="Mo/tungstate-bd_C_term_dom"/>
</dbReference>
<keyword evidence="3 6" id="KW-0067">ATP-binding</keyword>
<reference evidence="6 7" key="1">
    <citation type="submission" date="2019-12" db="EMBL/GenBank/DDBJ databases">
        <title>Sequencing and analysis of the whole genome of Mycoplasma gallinaceum strain Peacock20181011.</title>
        <authorList>
            <person name="Liu X."/>
            <person name="Qin Z."/>
            <person name="Xu H."/>
        </authorList>
    </citation>
    <scope>NUCLEOTIDE SEQUENCE [LARGE SCALE GENOMIC DNA]</scope>
    <source>
        <strain evidence="6 7">Peacock20181011</strain>
    </source>
</reference>
<evidence type="ECO:0000256" key="4">
    <source>
        <dbReference type="SAM" id="Coils"/>
    </source>
</evidence>
<dbReference type="Gene3D" id="2.40.50.100">
    <property type="match status" value="1"/>
</dbReference>
<dbReference type="InterPro" id="IPR003593">
    <property type="entry name" value="AAA+_ATPase"/>
</dbReference>
<dbReference type="InterPro" id="IPR012340">
    <property type="entry name" value="NA-bd_OB-fold"/>
</dbReference>
<accession>A0A6H0V5H6</accession>
<dbReference type="Gene3D" id="3.40.50.300">
    <property type="entry name" value="P-loop containing nucleotide triphosphate hydrolases"/>
    <property type="match status" value="2"/>
</dbReference>
<dbReference type="Pfam" id="PF00005">
    <property type="entry name" value="ABC_tran"/>
    <property type="match status" value="2"/>
</dbReference>
<dbReference type="AlphaFoldDB" id="A0A6H0V5H6"/>
<dbReference type="InterPro" id="IPR003439">
    <property type="entry name" value="ABC_transporter-like_ATP-bd"/>
</dbReference>
<protein>
    <submittedName>
        <fullName evidence="6">ATP-binding cassette domain-containing protein</fullName>
    </submittedName>
</protein>
<feature type="domain" description="ABC transporter" evidence="5">
    <location>
        <begin position="2"/>
        <end position="581"/>
    </location>
</feature>
<name>A0A6H0V5H6_9BACT</name>
<proteinExistence type="predicted"/>
<keyword evidence="4" id="KW-0175">Coiled coil</keyword>
<keyword evidence="1" id="KW-0813">Transport</keyword>
<evidence type="ECO:0000256" key="1">
    <source>
        <dbReference type="ARBA" id="ARBA00022448"/>
    </source>
</evidence>
<dbReference type="SUPFAM" id="SSF50331">
    <property type="entry name" value="MOP-like"/>
    <property type="match status" value="1"/>
</dbReference>
<dbReference type="Proteomes" id="UP000503310">
    <property type="component" value="Chromosome"/>
</dbReference>
<dbReference type="EMBL" id="CP047225">
    <property type="protein sequence ID" value="QIW62223.1"/>
    <property type="molecule type" value="Genomic_DNA"/>
</dbReference>
<dbReference type="GO" id="GO:0005524">
    <property type="term" value="F:ATP binding"/>
    <property type="evidence" value="ECO:0007669"/>
    <property type="project" value="UniProtKB-KW"/>
</dbReference>
<dbReference type="InterPro" id="IPR047641">
    <property type="entry name" value="ABC_transpr_MalK/UgpC-like"/>
</dbReference>
<dbReference type="GO" id="GO:0016887">
    <property type="term" value="F:ATP hydrolysis activity"/>
    <property type="evidence" value="ECO:0007669"/>
    <property type="project" value="InterPro"/>
</dbReference>
<dbReference type="Gene3D" id="2.40.50.140">
    <property type="entry name" value="Nucleic acid-binding proteins"/>
    <property type="match status" value="1"/>
</dbReference>
<evidence type="ECO:0000259" key="5">
    <source>
        <dbReference type="PROSITE" id="PS50893"/>
    </source>
</evidence>
<evidence type="ECO:0000313" key="6">
    <source>
        <dbReference type="EMBL" id="QIW62223.1"/>
    </source>
</evidence>
<dbReference type="InterPro" id="IPR017871">
    <property type="entry name" value="ABC_transporter-like_CS"/>
</dbReference>
<dbReference type="SMART" id="SM00382">
    <property type="entry name" value="AAA"/>
    <property type="match status" value="1"/>
</dbReference>
<dbReference type="GO" id="GO:0055052">
    <property type="term" value="C:ATP-binding cassette (ABC) transporter complex, substrate-binding subunit-containing"/>
    <property type="evidence" value="ECO:0007669"/>
    <property type="project" value="TreeGrafter"/>
</dbReference>
<dbReference type="PANTHER" id="PTHR43875">
    <property type="entry name" value="MALTODEXTRIN IMPORT ATP-BINDING PROTEIN MSMX"/>
    <property type="match status" value="1"/>
</dbReference>
<dbReference type="PANTHER" id="PTHR43875:SF1">
    <property type="entry name" value="OSMOPROTECTIVE COMPOUNDS UPTAKE ATP-BINDING PROTEIN GGTA"/>
    <property type="match status" value="1"/>
</dbReference>
<keyword evidence="2" id="KW-0547">Nucleotide-binding</keyword>
<gene>
    <name evidence="6" type="ORF">GOQ20_02105</name>
</gene>
<evidence type="ECO:0000256" key="3">
    <source>
        <dbReference type="ARBA" id="ARBA00022840"/>
    </source>
</evidence>
<sequence>MVTLLGPSGSGKTTTLNAISGLLKPSSGKIYFNGIDVTKYSPQQRELGLVFQNYALYPHMNVFNNIAFPLYNDEHWQSEYKLNFEKAQKNIFHILIKHFGLDSKLSEELESAFEQRNYLREANNVALLNLKTRRDDIYQTQANLLEIAESKAAAEKNFIVKDSLDSYQKAKAGLEKTLSYKKSLDKIENLQDIREKVSNIYNSVIAEISNVINKFQTKYNEVSEQEKALLERIKANPISSTNQLTDRENSQAKHFDNEIQFVNNVSSKSINKFFNSLEYNDFLKNQYTEKLDKYITEIYDLRNNAYKKVEEYKKDVYKNVLGIPQKEIVFKEEVQIINQMNESIYNVLFSYVKSKHKKILMNLKYQFKFMKMLSKKHLINKNISESKKQFNLENRKNNNNFRQLQKSILNELLQKAAVTGKITTTAKMNALIQLLPLELQKEVEEYKKDLISMKDAIARDVLEVAERVDITKNLAKKPTQLSGGQQQRVAIARALVKKPKILLLDEPLSNLDAKLRISTRKWIRALQQESKITTVFVTHDQEEAMSISDKVICMSMAKVQQMGEPMELYRKPANEFVAKFLGMPEMSVFETEFKNNHVVINGKEILKLNNYNKNSIKVGIRGEDLIESENLDGTFKGTIKTIEYLGKEIQAQINFESPNVVANVFLSKKDTYSIGDKISMDIRKVSRLHLFDLETSERIDEI</sequence>
<evidence type="ECO:0000313" key="7">
    <source>
        <dbReference type="Proteomes" id="UP000503310"/>
    </source>
</evidence>
<dbReference type="SUPFAM" id="SSF52540">
    <property type="entry name" value="P-loop containing nucleoside triphosphate hydrolases"/>
    <property type="match status" value="1"/>
</dbReference>
<evidence type="ECO:0000256" key="2">
    <source>
        <dbReference type="ARBA" id="ARBA00022741"/>
    </source>
</evidence>
<dbReference type="PROSITE" id="PS50893">
    <property type="entry name" value="ABC_TRANSPORTER_2"/>
    <property type="match status" value="1"/>
</dbReference>
<organism evidence="6 7">
    <name type="scientific">Mycoplasmopsis gallinacea</name>
    <dbReference type="NCBI Taxonomy" id="29556"/>
    <lineage>
        <taxon>Bacteria</taxon>
        <taxon>Bacillati</taxon>
        <taxon>Mycoplasmatota</taxon>
        <taxon>Mycoplasmoidales</taxon>
        <taxon>Metamycoplasmataceae</taxon>
        <taxon>Mycoplasmopsis</taxon>
    </lineage>
</organism>
<feature type="coiled-coil region" evidence="4">
    <location>
        <begin position="205"/>
        <end position="232"/>
    </location>
</feature>